<organism evidence="1 2">
    <name type="scientific">Raineya orbicola</name>
    <dbReference type="NCBI Taxonomy" id="2016530"/>
    <lineage>
        <taxon>Bacteria</taxon>
        <taxon>Pseudomonadati</taxon>
        <taxon>Bacteroidota</taxon>
        <taxon>Cytophagia</taxon>
        <taxon>Cytophagales</taxon>
        <taxon>Raineyaceae</taxon>
        <taxon>Raineya</taxon>
    </lineage>
</organism>
<name>A0A2N3IKH0_9BACT</name>
<dbReference type="InterPro" id="IPR029062">
    <property type="entry name" value="Class_I_gatase-like"/>
</dbReference>
<sequence>MEKKLKFAVLLSGCGVYDGAEIHESVSVLLAMDKMGVEAVCTAPNTEQHHVINHLTGEEMPEKRNVLIEAARIARGNIVDVAHLNVTELDGLVMPGGFGVAKNFTKWAFEGPAGAILEPIKKVIQDFYKAGKPIGAVCMSPTTVAKALEGIANVQLTVGNTIEKSPYDIRAISEGINQTGSTAVMVSVNEVFVDKANKIVTSPCYMMEASISQIYAGAENTIAKMKELV</sequence>
<dbReference type="NCBIfam" id="NF008747">
    <property type="entry name" value="PRK11780.1"/>
    <property type="match status" value="1"/>
</dbReference>
<evidence type="ECO:0008006" key="3">
    <source>
        <dbReference type="Google" id="ProtNLM"/>
    </source>
</evidence>
<dbReference type="AlphaFoldDB" id="A0A2N3IKH0"/>
<dbReference type="EMBL" id="NKXO01000002">
    <property type="protein sequence ID" value="PKQ70781.1"/>
    <property type="molecule type" value="Genomic_DNA"/>
</dbReference>
<gene>
    <name evidence="1" type="ORF">Rain11_0127</name>
</gene>
<keyword evidence="2" id="KW-1185">Reference proteome</keyword>
<dbReference type="RefSeq" id="WP_101357396.1">
    <property type="nucleotide sequence ID" value="NZ_NKXO01000002.1"/>
</dbReference>
<evidence type="ECO:0000313" key="2">
    <source>
        <dbReference type="Proteomes" id="UP000233387"/>
    </source>
</evidence>
<proteinExistence type="predicted"/>
<dbReference type="PANTHER" id="PTHR10224:SF12">
    <property type="entry name" value="GLYOXALASE ELBB"/>
    <property type="match status" value="1"/>
</dbReference>
<evidence type="ECO:0000313" key="1">
    <source>
        <dbReference type="EMBL" id="PKQ70781.1"/>
    </source>
</evidence>
<dbReference type="Gene3D" id="3.40.50.880">
    <property type="match status" value="1"/>
</dbReference>
<dbReference type="PANTHER" id="PTHR10224">
    <property type="entry name" value="ES1 PROTEIN HOMOLOG, MITOCHONDRIAL"/>
    <property type="match status" value="1"/>
</dbReference>
<comment type="caution">
    <text evidence="1">The sequence shown here is derived from an EMBL/GenBank/DDBJ whole genome shotgun (WGS) entry which is preliminary data.</text>
</comment>
<dbReference type="OrthoDB" id="9800516at2"/>
<accession>A0A2N3IKH0</accession>
<reference evidence="1 2" key="1">
    <citation type="submission" date="2017-06" db="EMBL/GenBank/DDBJ databases">
        <title>Raineya orbicola gen. nov., sp. nov. a slightly thermophilic bacterium of the phylum Bacteroidetes and the description of Raineyaceae fam. nov.</title>
        <authorList>
            <person name="Albuquerque L."/>
            <person name="Polonia A.R.M."/>
            <person name="Barroso C."/>
            <person name="Froufe H.J.C."/>
            <person name="Lage O."/>
            <person name="Lobo-Da-Cunha A."/>
            <person name="Egas C."/>
            <person name="Da Costa M.S."/>
        </authorList>
    </citation>
    <scope>NUCLEOTIDE SEQUENCE [LARGE SCALE GENOMIC DNA]</scope>
    <source>
        <strain evidence="1 2">SPSPC-11</strain>
    </source>
</reference>
<dbReference type="Proteomes" id="UP000233387">
    <property type="component" value="Unassembled WGS sequence"/>
</dbReference>
<dbReference type="SUPFAM" id="SSF52317">
    <property type="entry name" value="Class I glutamine amidotransferase-like"/>
    <property type="match status" value="1"/>
</dbReference>
<protein>
    <recommendedName>
        <fullName evidence="3">Enhancing lycopene biosynthesis protein 2</fullName>
    </recommendedName>
</protein>